<keyword evidence="6" id="KW-0509">mRNA transport</keyword>
<dbReference type="GO" id="GO:0051028">
    <property type="term" value="P:mRNA transport"/>
    <property type="evidence" value="ECO:0007669"/>
    <property type="project" value="UniProtKB-KW"/>
</dbReference>
<evidence type="ECO:0000256" key="13">
    <source>
        <dbReference type="SAM" id="MobiDB-lite"/>
    </source>
</evidence>
<feature type="transmembrane region" description="Helical" evidence="14">
    <location>
        <begin position="146"/>
        <end position="167"/>
    </location>
</feature>
<evidence type="ECO:0000256" key="2">
    <source>
        <dbReference type="ARBA" id="ARBA00004567"/>
    </source>
</evidence>
<proteinExistence type="inferred from homology"/>
<evidence type="ECO:0000256" key="1">
    <source>
        <dbReference type="ARBA" id="ARBA00004232"/>
    </source>
</evidence>
<evidence type="ECO:0008006" key="17">
    <source>
        <dbReference type="Google" id="ProtNLM"/>
    </source>
</evidence>
<comment type="subcellular location">
    <subcellularLocation>
        <location evidence="1">Nucleus membrane</location>
        <topology evidence="1">Multi-pass membrane protein</topology>
    </subcellularLocation>
    <subcellularLocation>
        <location evidence="2">Nucleus</location>
        <location evidence="2">Nuclear pore complex</location>
    </subcellularLocation>
</comment>
<feature type="transmembrane region" description="Helical" evidence="14">
    <location>
        <begin position="21"/>
        <end position="41"/>
    </location>
</feature>
<protein>
    <recommendedName>
        <fullName evidence="17">Nucleoporin protein Ndc1-Nup</fullName>
    </recommendedName>
</protein>
<dbReference type="PANTHER" id="PTHR13269:SF6">
    <property type="entry name" value="NUCLEOPORIN NDC1"/>
    <property type="match status" value="1"/>
</dbReference>
<dbReference type="InterPro" id="IPR019049">
    <property type="entry name" value="Nucleoporin_prot_Ndc1/Nup"/>
</dbReference>
<keyword evidence="9" id="KW-0811">Translocation</keyword>
<sequence>MSLPVARRAPYKDFLQPALQRRFAGTAAIVLILAYVESLTLSRWNSLIWPWIPLGLPGLRALAIFVCVLPIIILRIALSHMGIRTSDSVFETLSNTVLRFSTIETVATYVISALLFSQVYLKSTPEDAGIRWISHAAGRTSLNEHALFYTVNLLVLGFVQGIIHVAADMDRLVLGVVEDKPGDGDGNERNAANPSDTETWATRIGEWTPILVVRCGMLAITVALANYIFLYHFFRLSAWRSFRWILRWFYELPKANIPTSGAPWSFWMLGRTIWASFLLSLLWYFGEVAFRVQQTREPLKRGQPLSSESKDPNGSLLNGLQSRKPRISAFAMWELAFIARDYRTRRQAIFEDIDRRDGPMWSQIYTLCLGTVQSIERRINEYGRAPTPAPAAEPVSAPIQPRERTAQPVRANDVSAPRPVDKGALLTDTISRLVTSPGRTPVEDWTPVVKRRAGQVADRVLTQEQKAAIQPEALRGYLGVLSLRALTLPVIGPIFQQTFDRRLVKAVLGTPYAESSVYMNAAYALSRLAVHSLAEDKYGNVQRDVPTIIRTFTVVINRLEAFRDGFPAHWTDLSQSRQCGEVSEVLVALKDGLDALLTAFDPYSGDLRLSRADMRLAREAAARTRDDRQPEMQQQQRRQQQQTLG</sequence>
<name>A0A4Z0YN44_9PEZI</name>
<evidence type="ECO:0000256" key="11">
    <source>
        <dbReference type="ARBA" id="ARBA00023136"/>
    </source>
</evidence>
<keyword evidence="4" id="KW-0813">Transport</keyword>
<evidence type="ECO:0000256" key="4">
    <source>
        <dbReference type="ARBA" id="ARBA00022448"/>
    </source>
</evidence>
<dbReference type="GO" id="GO:0005816">
    <property type="term" value="C:spindle pole body"/>
    <property type="evidence" value="ECO:0007669"/>
    <property type="project" value="TreeGrafter"/>
</dbReference>
<evidence type="ECO:0000256" key="5">
    <source>
        <dbReference type="ARBA" id="ARBA00022692"/>
    </source>
</evidence>
<keyword evidence="16" id="KW-1185">Reference proteome</keyword>
<evidence type="ECO:0000256" key="12">
    <source>
        <dbReference type="ARBA" id="ARBA00023242"/>
    </source>
</evidence>
<keyword evidence="10" id="KW-0906">Nuclear pore complex</keyword>
<dbReference type="Pfam" id="PF09531">
    <property type="entry name" value="Ndc1_Nup"/>
    <property type="match status" value="1"/>
</dbReference>
<keyword evidence="11 14" id="KW-0472">Membrane</keyword>
<evidence type="ECO:0000256" key="8">
    <source>
        <dbReference type="ARBA" id="ARBA00022989"/>
    </source>
</evidence>
<dbReference type="GO" id="GO:0031965">
    <property type="term" value="C:nuclear membrane"/>
    <property type="evidence" value="ECO:0007669"/>
    <property type="project" value="UniProtKB-SubCell"/>
</dbReference>
<feature type="transmembrane region" description="Helical" evidence="14">
    <location>
        <begin position="211"/>
        <end position="234"/>
    </location>
</feature>
<evidence type="ECO:0000256" key="7">
    <source>
        <dbReference type="ARBA" id="ARBA00022927"/>
    </source>
</evidence>
<dbReference type="GO" id="GO:0015031">
    <property type="term" value="P:protein transport"/>
    <property type="evidence" value="ECO:0007669"/>
    <property type="project" value="UniProtKB-KW"/>
</dbReference>
<reference evidence="15 16" key="1">
    <citation type="submission" date="2019-03" db="EMBL/GenBank/DDBJ databases">
        <title>Draft genome sequence of Xylaria hypoxylon DSM 108379, a ubiquitous saprotrophic-parasitic fungi on hardwood.</title>
        <authorList>
            <person name="Buettner E."/>
            <person name="Leonhardt S."/>
            <person name="Gebauer A.M."/>
            <person name="Liers C."/>
            <person name="Hofrichter M."/>
            <person name="Kellner H."/>
        </authorList>
    </citation>
    <scope>NUCLEOTIDE SEQUENCE [LARGE SCALE GENOMIC DNA]</scope>
    <source>
        <strain evidence="15 16">DSM 108379</strain>
    </source>
</reference>
<dbReference type="PANTHER" id="PTHR13269">
    <property type="entry name" value="NUCLEOPORIN NDC1"/>
    <property type="match status" value="1"/>
</dbReference>
<comment type="similarity">
    <text evidence="3">Belongs to the NDC1 family.</text>
</comment>
<dbReference type="GO" id="GO:0070762">
    <property type="term" value="C:nuclear pore transmembrane ring"/>
    <property type="evidence" value="ECO:0007669"/>
    <property type="project" value="TreeGrafter"/>
</dbReference>
<evidence type="ECO:0000313" key="15">
    <source>
        <dbReference type="EMBL" id="TGJ80881.1"/>
    </source>
</evidence>
<keyword evidence="12" id="KW-0539">Nucleus</keyword>
<dbReference type="GO" id="GO:0006999">
    <property type="term" value="P:nuclear pore organization"/>
    <property type="evidence" value="ECO:0007669"/>
    <property type="project" value="TreeGrafter"/>
</dbReference>
<feature type="transmembrane region" description="Helical" evidence="14">
    <location>
        <begin position="61"/>
        <end position="78"/>
    </location>
</feature>
<feature type="compositionally biased region" description="Low complexity" evidence="13">
    <location>
        <begin position="633"/>
        <end position="645"/>
    </location>
</feature>
<dbReference type="GO" id="GO:0106166">
    <property type="term" value="F:spindle pole body-nuclear membrane anchor activity"/>
    <property type="evidence" value="ECO:0007669"/>
    <property type="project" value="TreeGrafter"/>
</dbReference>
<keyword evidence="7" id="KW-0653">Protein transport</keyword>
<keyword evidence="8 14" id="KW-1133">Transmembrane helix</keyword>
<dbReference type="GO" id="GO:0070631">
    <property type="term" value="P:spindle pole body localization"/>
    <property type="evidence" value="ECO:0007669"/>
    <property type="project" value="TreeGrafter"/>
</dbReference>
<feature type="transmembrane region" description="Helical" evidence="14">
    <location>
        <begin position="264"/>
        <end position="286"/>
    </location>
</feature>
<evidence type="ECO:0000256" key="10">
    <source>
        <dbReference type="ARBA" id="ARBA00023132"/>
    </source>
</evidence>
<evidence type="ECO:0000256" key="9">
    <source>
        <dbReference type="ARBA" id="ARBA00023010"/>
    </source>
</evidence>
<evidence type="ECO:0000256" key="14">
    <source>
        <dbReference type="SAM" id="Phobius"/>
    </source>
</evidence>
<dbReference type="OrthoDB" id="67850at2759"/>
<evidence type="ECO:0000313" key="16">
    <source>
        <dbReference type="Proteomes" id="UP000297716"/>
    </source>
</evidence>
<feature type="region of interest" description="Disordered" evidence="13">
    <location>
        <begin position="619"/>
        <end position="645"/>
    </location>
</feature>
<feature type="compositionally biased region" description="Basic and acidic residues" evidence="13">
    <location>
        <begin position="619"/>
        <end position="630"/>
    </location>
</feature>
<accession>A0A4Z0YN44</accession>
<evidence type="ECO:0000256" key="6">
    <source>
        <dbReference type="ARBA" id="ARBA00022816"/>
    </source>
</evidence>
<comment type="caution">
    <text evidence="15">The sequence shown here is derived from an EMBL/GenBank/DDBJ whole genome shotgun (WGS) entry which is preliminary data.</text>
</comment>
<dbReference type="EMBL" id="SKBN01000196">
    <property type="protein sequence ID" value="TGJ80881.1"/>
    <property type="molecule type" value="Genomic_DNA"/>
</dbReference>
<gene>
    <name evidence="15" type="ORF">E0Z10_g7874</name>
</gene>
<dbReference type="STRING" id="37992.A0A4Z0YN44"/>
<keyword evidence="5 14" id="KW-0812">Transmembrane</keyword>
<evidence type="ECO:0000256" key="3">
    <source>
        <dbReference type="ARBA" id="ARBA00005760"/>
    </source>
</evidence>
<organism evidence="15 16">
    <name type="scientific">Xylaria hypoxylon</name>
    <dbReference type="NCBI Taxonomy" id="37992"/>
    <lineage>
        <taxon>Eukaryota</taxon>
        <taxon>Fungi</taxon>
        <taxon>Dikarya</taxon>
        <taxon>Ascomycota</taxon>
        <taxon>Pezizomycotina</taxon>
        <taxon>Sordariomycetes</taxon>
        <taxon>Xylariomycetidae</taxon>
        <taxon>Xylariales</taxon>
        <taxon>Xylariaceae</taxon>
        <taxon>Xylaria</taxon>
    </lineage>
</organism>
<dbReference type="Proteomes" id="UP000297716">
    <property type="component" value="Unassembled WGS sequence"/>
</dbReference>
<dbReference type="AlphaFoldDB" id="A0A4Z0YN44"/>